<dbReference type="AlphaFoldDB" id="A0A5C6FNI4"/>
<name>A0A5C6FNI4_9PLAN</name>
<dbReference type="Proteomes" id="UP000316476">
    <property type="component" value="Unassembled WGS sequence"/>
</dbReference>
<reference evidence="1 2" key="1">
    <citation type="submission" date="2019-02" db="EMBL/GenBank/DDBJ databases">
        <title>Deep-cultivation of Planctomycetes and their phenomic and genomic characterization uncovers novel biology.</title>
        <authorList>
            <person name="Wiegand S."/>
            <person name="Jogler M."/>
            <person name="Boedeker C."/>
            <person name="Pinto D."/>
            <person name="Vollmers J."/>
            <person name="Rivas-Marin E."/>
            <person name="Kohn T."/>
            <person name="Peeters S.H."/>
            <person name="Heuer A."/>
            <person name="Rast P."/>
            <person name="Oberbeckmann S."/>
            <person name="Bunk B."/>
            <person name="Jeske O."/>
            <person name="Meyerdierks A."/>
            <person name="Storesund J.E."/>
            <person name="Kallscheuer N."/>
            <person name="Luecker S."/>
            <person name="Lage O.M."/>
            <person name="Pohl T."/>
            <person name="Merkel B.J."/>
            <person name="Hornburger P."/>
            <person name="Mueller R.-W."/>
            <person name="Bruemmer F."/>
            <person name="Labrenz M."/>
            <person name="Spormann A.M."/>
            <person name="Op Den Camp H."/>
            <person name="Overmann J."/>
            <person name="Amann R."/>
            <person name="Jetten M.S.M."/>
            <person name="Mascher T."/>
            <person name="Medema M.H."/>
            <person name="Devos D.P."/>
            <person name="Kaster A.-K."/>
            <person name="Ovreas L."/>
            <person name="Rohde M."/>
            <person name="Galperin M.Y."/>
            <person name="Jogler C."/>
        </authorList>
    </citation>
    <scope>NUCLEOTIDE SEQUENCE [LARGE SCALE GENOMIC DNA]</scope>
    <source>
        <strain evidence="1 2">V7</strain>
    </source>
</reference>
<sequence length="190" mass="20824">MTLACRSGFTQDYKRTTMDTALGSRAATLVTLGKHNPTQFCDLMPMTNSEVVIATTLLALTKNPVTTVIGTVLLLSYEVQKTSTRCNLTHKALLAESMKSLSRNGINEQEAIELCRAAAAVSKRVGADFLDNANSYYDKPLEQLAELSPAHRDKVLKNVRVGREDVSALPYSDHENTCRAKARAGELDFD</sequence>
<proteinExistence type="predicted"/>
<protein>
    <submittedName>
        <fullName evidence="1">Uncharacterized protein</fullName>
    </submittedName>
</protein>
<accession>A0A5C6FNI4</accession>
<evidence type="ECO:0000313" key="1">
    <source>
        <dbReference type="EMBL" id="TWU61117.1"/>
    </source>
</evidence>
<dbReference type="EMBL" id="SJPZ01000003">
    <property type="protein sequence ID" value="TWU61117.1"/>
    <property type="molecule type" value="Genomic_DNA"/>
</dbReference>
<gene>
    <name evidence="1" type="ORF">V7x_54290</name>
</gene>
<organism evidence="1 2">
    <name type="scientific">Crateriforma conspicua</name>
    <dbReference type="NCBI Taxonomy" id="2527996"/>
    <lineage>
        <taxon>Bacteria</taxon>
        <taxon>Pseudomonadati</taxon>
        <taxon>Planctomycetota</taxon>
        <taxon>Planctomycetia</taxon>
        <taxon>Planctomycetales</taxon>
        <taxon>Planctomycetaceae</taxon>
        <taxon>Crateriforma</taxon>
    </lineage>
</organism>
<comment type="caution">
    <text evidence="1">The sequence shown here is derived from an EMBL/GenBank/DDBJ whole genome shotgun (WGS) entry which is preliminary data.</text>
</comment>
<evidence type="ECO:0000313" key="2">
    <source>
        <dbReference type="Proteomes" id="UP000316476"/>
    </source>
</evidence>